<dbReference type="Proteomes" id="UP001054837">
    <property type="component" value="Unassembled WGS sequence"/>
</dbReference>
<gene>
    <name evidence="7" type="primary">FGGY</name>
    <name evidence="7" type="ORF">CDAR_555601</name>
</gene>
<keyword evidence="3 7" id="KW-0418">Kinase</keyword>
<dbReference type="AlphaFoldDB" id="A0AAV4QY47"/>
<dbReference type="InterPro" id="IPR018485">
    <property type="entry name" value="FGGY_C"/>
</dbReference>
<dbReference type="FunFam" id="3.30.420.40:FF:000101">
    <property type="entry name" value="FGGY carbohydrate kinase domain-containing protein"/>
    <property type="match status" value="1"/>
</dbReference>
<evidence type="ECO:0000256" key="4">
    <source>
        <dbReference type="ARBA" id="ARBA00074355"/>
    </source>
</evidence>
<name>A0AAV4QY47_9ARAC</name>
<evidence type="ECO:0000259" key="6">
    <source>
        <dbReference type="Pfam" id="PF02782"/>
    </source>
</evidence>
<accession>A0AAV4QY47</accession>
<organism evidence="7 8">
    <name type="scientific">Caerostris darwini</name>
    <dbReference type="NCBI Taxonomy" id="1538125"/>
    <lineage>
        <taxon>Eukaryota</taxon>
        <taxon>Metazoa</taxon>
        <taxon>Ecdysozoa</taxon>
        <taxon>Arthropoda</taxon>
        <taxon>Chelicerata</taxon>
        <taxon>Arachnida</taxon>
        <taxon>Araneae</taxon>
        <taxon>Araneomorphae</taxon>
        <taxon>Entelegynae</taxon>
        <taxon>Araneoidea</taxon>
        <taxon>Araneidae</taxon>
        <taxon>Caerostris</taxon>
    </lineage>
</organism>
<proteinExistence type="inferred from homology"/>
<dbReference type="GO" id="GO:0005737">
    <property type="term" value="C:cytoplasm"/>
    <property type="evidence" value="ECO:0007669"/>
    <property type="project" value="TreeGrafter"/>
</dbReference>
<feature type="domain" description="Carbohydrate kinase FGGY N-terminal" evidence="5">
    <location>
        <begin position="9"/>
        <end position="267"/>
    </location>
</feature>
<dbReference type="EMBL" id="BPLQ01005205">
    <property type="protein sequence ID" value="GIY13251.1"/>
    <property type="molecule type" value="Genomic_DNA"/>
</dbReference>
<dbReference type="InterPro" id="IPR043129">
    <property type="entry name" value="ATPase_NBD"/>
</dbReference>
<evidence type="ECO:0000256" key="3">
    <source>
        <dbReference type="ARBA" id="ARBA00022777"/>
    </source>
</evidence>
<dbReference type="GO" id="GO:0019150">
    <property type="term" value="F:D-ribulokinase activity"/>
    <property type="evidence" value="ECO:0007669"/>
    <property type="project" value="TreeGrafter"/>
</dbReference>
<evidence type="ECO:0000313" key="7">
    <source>
        <dbReference type="EMBL" id="GIY13251.1"/>
    </source>
</evidence>
<evidence type="ECO:0000256" key="2">
    <source>
        <dbReference type="ARBA" id="ARBA00022679"/>
    </source>
</evidence>
<keyword evidence="2" id="KW-0808">Transferase</keyword>
<dbReference type="NCBIfam" id="TIGR01315">
    <property type="entry name" value="5C_CHO_kinase"/>
    <property type="match status" value="1"/>
</dbReference>
<evidence type="ECO:0000313" key="8">
    <source>
        <dbReference type="Proteomes" id="UP001054837"/>
    </source>
</evidence>
<evidence type="ECO:0000259" key="5">
    <source>
        <dbReference type="Pfam" id="PF00370"/>
    </source>
</evidence>
<dbReference type="Pfam" id="PF00370">
    <property type="entry name" value="FGGY_N"/>
    <property type="match status" value="1"/>
</dbReference>
<dbReference type="Gene3D" id="1.20.58.2240">
    <property type="match status" value="1"/>
</dbReference>
<sequence>MEVVKRGCFIGVDVGTQSVRAALLTSQGEILKVSSEPIKTWNPFPDMYEQSSENIWELCVKCIKEITEGIDPELVLGIGFDATCSLVTLDKEYKPLSVSKTGNENQNIILWLDHRAVEETNFINNNNHEVLIYVGDKMSPEMEMPKLLWIKKNLPEQWQNAGCFFDLPDFLTWKATGSLQRSLCSLVCKWTFLSGKDVGGGWQEDFFIQIGLRDLTFDNYEKIGSSALPPGSPCGNGLSIRAAKEMGLIPGTSVSASIIDAHAGAIGVLACKDSSDTKINLDERMALICGTSTCHIKVSKDPIFTPCAWGPYYSAMIPGYWCTEAGQSAAGVLLDHVINSHPATKAFKETITKKDEQRHITDHLNKRAEELKEKKGLTSVALLTSDYHVYPDYHGNRSPLAKPHLKGMICGLTLSADEEDLVKQYVATVQSLAYSTRHIISALKKKGHVINHLLVCGGLSKNALYVQMHADVTGLPVVVPNNSESVLLGCAILAASAAKCHPSVVSAMTNMSGHGSLVLPNADDKMYHWKKYDAYQSLLACQERRIKLALELGLTVEGDKKMIEIRNLIQESQVFKTETDLVNNIIESVKESMEAEKRERSERLEIDKMKAIQNLEVEQLKHRQLQKEIVREPVKGNIS</sequence>
<dbReference type="Pfam" id="PF02782">
    <property type="entry name" value="FGGY_C"/>
    <property type="match status" value="1"/>
</dbReference>
<dbReference type="PANTHER" id="PTHR43435:SF4">
    <property type="entry name" value="FGGY CARBOHYDRATE KINASE DOMAIN-CONTAINING PROTEIN"/>
    <property type="match status" value="1"/>
</dbReference>
<evidence type="ECO:0000256" key="1">
    <source>
        <dbReference type="ARBA" id="ARBA00009156"/>
    </source>
</evidence>
<comment type="similarity">
    <text evidence="1">Belongs to the FGGY kinase family.</text>
</comment>
<dbReference type="GO" id="GO:0019321">
    <property type="term" value="P:pentose metabolic process"/>
    <property type="evidence" value="ECO:0007669"/>
    <property type="project" value="TreeGrafter"/>
</dbReference>
<protein>
    <recommendedName>
        <fullName evidence="4">FGGY carbohydrate kinase domain-containing protein</fullName>
    </recommendedName>
</protein>
<reference evidence="7 8" key="1">
    <citation type="submission" date="2021-06" db="EMBL/GenBank/DDBJ databases">
        <title>Caerostris darwini draft genome.</title>
        <authorList>
            <person name="Kono N."/>
            <person name="Arakawa K."/>
        </authorList>
    </citation>
    <scope>NUCLEOTIDE SEQUENCE [LARGE SCALE GENOMIC DNA]</scope>
</reference>
<dbReference type="Gene3D" id="3.30.420.40">
    <property type="match status" value="1"/>
</dbReference>
<keyword evidence="8" id="KW-1185">Reference proteome</keyword>
<comment type="caution">
    <text evidence="7">The sequence shown here is derived from an EMBL/GenBank/DDBJ whole genome shotgun (WGS) entry which is preliminary data.</text>
</comment>
<dbReference type="InterPro" id="IPR018484">
    <property type="entry name" value="FGGY_N"/>
</dbReference>
<dbReference type="InterPro" id="IPR006003">
    <property type="entry name" value="FGGY_RbtK-like"/>
</dbReference>
<dbReference type="SUPFAM" id="SSF53067">
    <property type="entry name" value="Actin-like ATPase domain"/>
    <property type="match status" value="2"/>
</dbReference>
<dbReference type="CDD" id="cd07782">
    <property type="entry name" value="ASKHA_NBD_FGGY_D-RBK"/>
    <property type="match status" value="1"/>
</dbReference>
<feature type="domain" description="Carbohydrate kinase FGGY C-terminal" evidence="6">
    <location>
        <begin position="285"/>
        <end position="498"/>
    </location>
</feature>
<dbReference type="PANTHER" id="PTHR43435">
    <property type="entry name" value="RIBULOKINASE"/>
    <property type="match status" value="1"/>
</dbReference>